<keyword evidence="2" id="KW-1015">Disulfide bond</keyword>
<dbReference type="InterPro" id="IPR003609">
    <property type="entry name" value="Pan_app"/>
</dbReference>
<dbReference type="GO" id="GO:0048544">
    <property type="term" value="P:recognition of pollen"/>
    <property type="evidence" value="ECO:0007669"/>
    <property type="project" value="InterPro"/>
</dbReference>
<keyword evidence="1" id="KW-0732">Signal</keyword>
<reference evidence="4" key="1">
    <citation type="submission" date="2022-04" db="EMBL/GenBank/DDBJ databases">
        <title>A functionally conserved STORR gene fusion in Papaver species that diverged 16.8 million years ago.</title>
        <authorList>
            <person name="Catania T."/>
        </authorList>
    </citation>
    <scope>NUCLEOTIDE SEQUENCE</scope>
    <source>
        <strain evidence="4">S-188037</strain>
    </source>
</reference>
<dbReference type="AlphaFoldDB" id="A0AAD4RWR2"/>
<dbReference type="PROSITE" id="PS50948">
    <property type="entry name" value="PAN"/>
    <property type="match status" value="1"/>
</dbReference>
<accession>A0AAD4RWR2</accession>
<dbReference type="PANTHER" id="PTHR32444">
    <property type="entry name" value="BULB-TYPE LECTIN DOMAIN-CONTAINING PROTEIN"/>
    <property type="match status" value="1"/>
</dbReference>
<dbReference type="CDD" id="cd01098">
    <property type="entry name" value="PAN_AP_plant"/>
    <property type="match status" value="1"/>
</dbReference>
<evidence type="ECO:0000259" key="3">
    <source>
        <dbReference type="PROSITE" id="PS50948"/>
    </source>
</evidence>
<comment type="caution">
    <text evidence="4">The sequence shown here is derived from an EMBL/GenBank/DDBJ whole genome shotgun (WGS) entry which is preliminary data.</text>
</comment>
<proteinExistence type="predicted"/>
<name>A0AAD4RWR2_9MAGN</name>
<dbReference type="Pfam" id="PF08276">
    <property type="entry name" value="PAN_2"/>
    <property type="match status" value="1"/>
</dbReference>
<feature type="domain" description="Apple" evidence="3">
    <location>
        <begin position="139"/>
        <end position="214"/>
    </location>
</feature>
<evidence type="ECO:0000256" key="2">
    <source>
        <dbReference type="ARBA" id="ARBA00023157"/>
    </source>
</evidence>
<evidence type="ECO:0000313" key="5">
    <source>
        <dbReference type="Proteomes" id="UP001202328"/>
    </source>
</evidence>
<evidence type="ECO:0000256" key="1">
    <source>
        <dbReference type="ARBA" id="ARBA00022729"/>
    </source>
</evidence>
<organism evidence="4 5">
    <name type="scientific">Papaver atlanticum</name>
    <dbReference type="NCBI Taxonomy" id="357466"/>
    <lineage>
        <taxon>Eukaryota</taxon>
        <taxon>Viridiplantae</taxon>
        <taxon>Streptophyta</taxon>
        <taxon>Embryophyta</taxon>
        <taxon>Tracheophyta</taxon>
        <taxon>Spermatophyta</taxon>
        <taxon>Magnoliopsida</taxon>
        <taxon>Ranunculales</taxon>
        <taxon>Papaveraceae</taxon>
        <taxon>Papaveroideae</taxon>
        <taxon>Papaver</taxon>
    </lineage>
</organism>
<dbReference type="Pfam" id="PF00954">
    <property type="entry name" value="S_locus_glycop"/>
    <property type="match status" value="1"/>
</dbReference>
<dbReference type="InterPro" id="IPR000858">
    <property type="entry name" value="S_locus_glycoprot_dom"/>
</dbReference>
<dbReference type="EMBL" id="JAJJMB010017548">
    <property type="protein sequence ID" value="KAI3837539.1"/>
    <property type="molecule type" value="Genomic_DNA"/>
</dbReference>
<keyword evidence="5" id="KW-1185">Reference proteome</keyword>
<dbReference type="Proteomes" id="UP001202328">
    <property type="component" value="Unassembled WGS sequence"/>
</dbReference>
<dbReference type="PANTHER" id="PTHR32444:SF247">
    <property type="entry name" value="OS01G0958200 PROTEIN"/>
    <property type="match status" value="1"/>
</dbReference>
<protein>
    <recommendedName>
        <fullName evidence="3">Apple domain-containing protein</fullName>
    </recommendedName>
</protein>
<dbReference type="SUPFAM" id="SSF57414">
    <property type="entry name" value="Hairpin loop containing domain-like"/>
    <property type="match status" value="1"/>
</dbReference>
<dbReference type="SMART" id="SM00473">
    <property type="entry name" value="PAN_AP"/>
    <property type="match status" value="1"/>
</dbReference>
<gene>
    <name evidence="4" type="ORF">MKW98_011458</name>
</gene>
<evidence type="ECO:0000313" key="4">
    <source>
        <dbReference type="EMBL" id="KAI3837539.1"/>
    </source>
</evidence>
<sequence length="223" mass="25223">MEQVQGVLGKWGMDEQAKTFNLIPEMKLNYLYNFSYISNENESYFTYNLYDSSILVRMVMDVSGQLKQFAWSDTTQKWNLFWSQPKQLCDVYGICGHFGNCNQDTLKCECLPGFVEQSPLDWNLRDSTAGCLRNTSLQCGSKDVFSPIATSKLPDNPQSRQVNSAKECKSACQSTCSCNAYAYGNTGCQLWEGDMLNLKQKSDGRAGKFYIRFADSEIPPKGK</sequence>
<dbReference type="Gene3D" id="3.50.4.10">
    <property type="entry name" value="Hepatocyte Growth Factor"/>
    <property type="match status" value="1"/>
</dbReference>